<dbReference type="GO" id="GO:0005762">
    <property type="term" value="C:mitochondrial large ribosomal subunit"/>
    <property type="evidence" value="ECO:0007669"/>
    <property type="project" value="InterPro"/>
</dbReference>
<dbReference type="Pfam" id="PF09809">
    <property type="entry name" value="MRP-L27"/>
    <property type="match status" value="1"/>
</dbReference>
<evidence type="ECO:0000313" key="1">
    <source>
        <dbReference type="EMBL" id="OBA25149.1"/>
    </source>
</evidence>
<dbReference type="AlphaFoldDB" id="A0A1B7T8T5"/>
<organism evidence="1 2">
    <name type="scientific">Hanseniaspora valbyensis NRRL Y-1626</name>
    <dbReference type="NCBI Taxonomy" id="766949"/>
    <lineage>
        <taxon>Eukaryota</taxon>
        <taxon>Fungi</taxon>
        <taxon>Dikarya</taxon>
        <taxon>Ascomycota</taxon>
        <taxon>Saccharomycotina</taxon>
        <taxon>Saccharomycetes</taxon>
        <taxon>Saccharomycodales</taxon>
        <taxon>Saccharomycodaceae</taxon>
        <taxon>Hanseniaspora</taxon>
    </lineage>
</organism>
<accession>A0A1B7T8T5</accession>
<reference evidence="2" key="1">
    <citation type="journal article" date="2016" name="Proc. Natl. Acad. Sci. U.S.A.">
        <title>Comparative genomics of biotechnologically important yeasts.</title>
        <authorList>
            <person name="Riley R."/>
            <person name="Haridas S."/>
            <person name="Wolfe K.H."/>
            <person name="Lopes M.R."/>
            <person name="Hittinger C.T."/>
            <person name="Goeker M."/>
            <person name="Salamov A.A."/>
            <person name="Wisecaver J.H."/>
            <person name="Long T.M."/>
            <person name="Calvey C.H."/>
            <person name="Aerts A.L."/>
            <person name="Barry K.W."/>
            <person name="Choi C."/>
            <person name="Clum A."/>
            <person name="Coughlan A.Y."/>
            <person name="Deshpande S."/>
            <person name="Douglass A.P."/>
            <person name="Hanson S.J."/>
            <person name="Klenk H.-P."/>
            <person name="LaButti K.M."/>
            <person name="Lapidus A."/>
            <person name="Lindquist E.A."/>
            <person name="Lipzen A.M."/>
            <person name="Meier-Kolthoff J.P."/>
            <person name="Ohm R.A."/>
            <person name="Otillar R.P."/>
            <person name="Pangilinan J.L."/>
            <person name="Peng Y."/>
            <person name="Rokas A."/>
            <person name="Rosa C.A."/>
            <person name="Scheuner C."/>
            <person name="Sibirny A.A."/>
            <person name="Slot J.C."/>
            <person name="Stielow J.B."/>
            <person name="Sun H."/>
            <person name="Kurtzman C.P."/>
            <person name="Blackwell M."/>
            <person name="Grigoriev I.V."/>
            <person name="Jeffries T.W."/>
        </authorList>
    </citation>
    <scope>NUCLEOTIDE SEQUENCE [LARGE SCALE GENOMIC DNA]</scope>
    <source>
        <strain evidence="2">NRRL Y-1626</strain>
    </source>
</reference>
<gene>
    <name evidence="1" type="ORF">HANVADRAFT_54088</name>
</gene>
<dbReference type="Proteomes" id="UP000092321">
    <property type="component" value="Unassembled WGS sequence"/>
</dbReference>
<dbReference type="OrthoDB" id="408933at2759"/>
<sequence>MFKATQELLAGFKLNGAGYRIWSTHKTAHKNFKPFTNSTKFMKNRGYRGTQSSGIGKHIIAGKGYYKIDYNKVRHYVMPANYNKNLKPLVDHNFNKLHEKWDTNTYPKEALSSSYYKNLVLNYIKNGNQEKTAELVTQEEGVLKGKKYIKK</sequence>
<dbReference type="EMBL" id="LXPE01000215">
    <property type="protein sequence ID" value="OBA25149.1"/>
    <property type="molecule type" value="Genomic_DNA"/>
</dbReference>
<protein>
    <recommendedName>
        <fullName evidence="3">Ribosomal protein L27</fullName>
    </recommendedName>
</protein>
<keyword evidence="2" id="KW-1185">Reference proteome</keyword>
<proteinExistence type="predicted"/>
<dbReference type="GO" id="GO:0003735">
    <property type="term" value="F:structural constituent of ribosome"/>
    <property type="evidence" value="ECO:0007669"/>
    <property type="project" value="InterPro"/>
</dbReference>
<evidence type="ECO:0000313" key="2">
    <source>
        <dbReference type="Proteomes" id="UP000092321"/>
    </source>
</evidence>
<comment type="caution">
    <text evidence="1">The sequence shown here is derived from an EMBL/GenBank/DDBJ whole genome shotgun (WGS) entry which is preliminary data.</text>
</comment>
<name>A0A1B7T8T5_9ASCO</name>
<evidence type="ECO:0008006" key="3">
    <source>
        <dbReference type="Google" id="ProtNLM"/>
    </source>
</evidence>
<dbReference type="InterPro" id="IPR019189">
    <property type="entry name" value="Ribosomal_mL41"/>
</dbReference>